<keyword evidence="5" id="KW-0963">Cytoplasm</keyword>
<feature type="active site" description="Acyl-thioester intermediate" evidence="5 7">
    <location>
        <position position="175"/>
    </location>
</feature>
<dbReference type="GO" id="GO:0005737">
    <property type="term" value="C:cytoplasm"/>
    <property type="evidence" value="ECO:0007669"/>
    <property type="project" value="UniProtKB-SubCell"/>
</dbReference>
<evidence type="ECO:0000313" key="11">
    <source>
        <dbReference type="EMBL" id="SHE68293.1"/>
    </source>
</evidence>
<dbReference type="Proteomes" id="UP000184251">
    <property type="component" value="Unassembled WGS sequence"/>
</dbReference>
<dbReference type="STRING" id="1120975.SAMN02746064_00992"/>
<dbReference type="RefSeq" id="WP_073269980.1">
    <property type="nucleotide sequence ID" value="NZ_FQTU01000005.1"/>
</dbReference>
<evidence type="ECO:0000256" key="6">
    <source>
        <dbReference type="PIRNR" id="PIRNR016262"/>
    </source>
</evidence>
<dbReference type="PANTHER" id="PTHR10993">
    <property type="entry name" value="OCTANOYLTRANSFERASE"/>
    <property type="match status" value="1"/>
</dbReference>
<evidence type="ECO:0000259" key="10">
    <source>
        <dbReference type="PROSITE" id="PS51733"/>
    </source>
</evidence>
<comment type="similarity">
    <text evidence="5 6">Belongs to the LipB family.</text>
</comment>
<sequence>MEMNLLDLGLTEYGPCLELQKKIRELRENELIKDTLILTEHKPVITLGCRGNDEHILAGKELLESMGIGIHSSNRGGDVTYHGPGQIVGYPIINLKKANISAKDYLDNLLEIFIQLLKNEYNINAHKENKEYTGVWIGKEKITAIGIHVKHMVTMHGFAYNVSTNMEHFKLINPCGLTDRTPVSLEMLTGKKISMTDAKKQVVEYFKKVFDATFEDITLSEVEKHV</sequence>
<protein>
    <recommendedName>
        <fullName evidence="5 6">Octanoyltransferase</fullName>
        <ecNumber evidence="5 6">2.3.1.181</ecNumber>
    </recommendedName>
    <alternativeName>
        <fullName evidence="5">Lipoate-protein ligase B</fullName>
    </alternativeName>
    <alternativeName>
        <fullName evidence="5">Lipoyl/octanoyl transferase</fullName>
    </alternativeName>
    <alternativeName>
        <fullName evidence="5">Octanoyl-[acyl-carrier-protein]-protein N-octanoyltransferase</fullName>
    </alternativeName>
</protein>
<dbReference type="InterPro" id="IPR045864">
    <property type="entry name" value="aa-tRNA-synth_II/BPL/LPL"/>
</dbReference>
<keyword evidence="3 5" id="KW-0012">Acyltransferase</keyword>
<dbReference type="PIRSF" id="PIRSF016262">
    <property type="entry name" value="LPLase"/>
    <property type="match status" value="1"/>
</dbReference>
<comment type="function">
    <text evidence="4 5 6">Catalyzes the transfer of endogenously produced octanoic acid from octanoyl-acyl-carrier-protein onto the lipoyl domains of lipoate-dependent enzymes. Lipoyl-ACP can also act as a substrate although octanoyl-ACP is likely to be the physiological substrate.</text>
</comment>
<gene>
    <name evidence="5" type="primary">lipB</name>
    <name evidence="11" type="ORF">SAMN02746064_00992</name>
</gene>
<dbReference type="EC" id="2.3.1.181" evidence="5 6"/>
<dbReference type="EMBL" id="FQTU01000005">
    <property type="protein sequence ID" value="SHE68293.1"/>
    <property type="molecule type" value="Genomic_DNA"/>
</dbReference>
<feature type="domain" description="BPL/LPL catalytic" evidence="10">
    <location>
        <begin position="30"/>
        <end position="214"/>
    </location>
</feature>
<keyword evidence="12" id="KW-1185">Reference proteome</keyword>
<evidence type="ECO:0000256" key="7">
    <source>
        <dbReference type="PIRSR" id="PIRSR016262-1"/>
    </source>
</evidence>
<evidence type="ECO:0000256" key="4">
    <source>
        <dbReference type="ARBA" id="ARBA00024732"/>
    </source>
</evidence>
<comment type="subcellular location">
    <subcellularLocation>
        <location evidence="5">Cytoplasm</location>
    </subcellularLocation>
</comment>
<accession>A0A1M4VHK5</accession>
<evidence type="ECO:0000313" key="12">
    <source>
        <dbReference type="Proteomes" id="UP000184251"/>
    </source>
</evidence>
<organism evidence="11 12">
    <name type="scientific">Alkalibacter saccharofermentans DSM 14828</name>
    <dbReference type="NCBI Taxonomy" id="1120975"/>
    <lineage>
        <taxon>Bacteria</taxon>
        <taxon>Bacillati</taxon>
        <taxon>Bacillota</taxon>
        <taxon>Clostridia</taxon>
        <taxon>Eubacteriales</taxon>
        <taxon>Eubacteriaceae</taxon>
        <taxon>Alkalibacter</taxon>
    </lineage>
</organism>
<feature type="binding site" evidence="5 8">
    <location>
        <begin position="144"/>
        <end position="146"/>
    </location>
    <ligand>
        <name>substrate</name>
    </ligand>
</feature>
<dbReference type="PANTHER" id="PTHR10993:SF7">
    <property type="entry name" value="LIPOYLTRANSFERASE 2, MITOCHONDRIAL-RELATED"/>
    <property type="match status" value="1"/>
</dbReference>
<dbReference type="InterPro" id="IPR000544">
    <property type="entry name" value="Octanoyltransferase"/>
</dbReference>
<dbReference type="Pfam" id="PF21948">
    <property type="entry name" value="LplA-B_cat"/>
    <property type="match status" value="1"/>
</dbReference>
<dbReference type="PROSITE" id="PS01313">
    <property type="entry name" value="LIPB"/>
    <property type="match status" value="1"/>
</dbReference>
<evidence type="ECO:0000256" key="8">
    <source>
        <dbReference type="PIRSR" id="PIRSR016262-2"/>
    </source>
</evidence>
<dbReference type="OrthoDB" id="9787061at2"/>
<dbReference type="SUPFAM" id="SSF55681">
    <property type="entry name" value="Class II aaRS and biotin synthetases"/>
    <property type="match status" value="1"/>
</dbReference>
<dbReference type="Gene3D" id="3.30.930.10">
    <property type="entry name" value="Bira Bifunctional Protein, Domain 2"/>
    <property type="match status" value="1"/>
</dbReference>
<dbReference type="InterPro" id="IPR020605">
    <property type="entry name" value="Octanoyltransferase_CS"/>
</dbReference>
<reference evidence="11 12" key="1">
    <citation type="submission" date="2016-11" db="EMBL/GenBank/DDBJ databases">
        <authorList>
            <person name="Jaros S."/>
            <person name="Januszkiewicz K."/>
            <person name="Wedrychowicz H."/>
        </authorList>
    </citation>
    <scope>NUCLEOTIDE SEQUENCE [LARGE SCALE GENOMIC DNA]</scope>
    <source>
        <strain evidence="11 12">DSM 14828</strain>
    </source>
</reference>
<dbReference type="NCBIfam" id="TIGR00214">
    <property type="entry name" value="lipB"/>
    <property type="match status" value="1"/>
</dbReference>
<comment type="catalytic activity">
    <reaction evidence="5 6">
        <text>octanoyl-[ACP] + L-lysyl-[protein] = N(6)-octanoyl-L-lysyl-[protein] + holo-[ACP] + H(+)</text>
        <dbReference type="Rhea" id="RHEA:17665"/>
        <dbReference type="Rhea" id="RHEA-COMP:9636"/>
        <dbReference type="Rhea" id="RHEA-COMP:9685"/>
        <dbReference type="Rhea" id="RHEA-COMP:9752"/>
        <dbReference type="Rhea" id="RHEA-COMP:9928"/>
        <dbReference type="ChEBI" id="CHEBI:15378"/>
        <dbReference type="ChEBI" id="CHEBI:29969"/>
        <dbReference type="ChEBI" id="CHEBI:64479"/>
        <dbReference type="ChEBI" id="CHEBI:78463"/>
        <dbReference type="ChEBI" id="CHEBI:78809"/>
        <dbReference type="EC" id="2.3.1.181"/>
    </reaction>
</comment>
<evidence type="ECO:0000256" key="2">
    <source>
        <dbReference type="ARBA" id="ARBA00022679"/>
    </source>
</evidence>
<dbReference type="InterPro" id="IPR004143">
    <property type="entry name" value="BPL_LPL_catalytic"/>
</dbReference>
<dbReference type="GO" id="GO:0033819">
    <property type="term" value="F:lipoyl(octanoyl) transferase activity"/>
    <property type="evidence" value="ECO:0007669"/>
    <property type="project" value="UniProtKB-EC"/>
</dbReference>
<evidence type="ECO:0000256" key="9">
    <source>
        <dbReference type="PIRSR" id="PIRSR016262-3"/>
    </source>
</evidence>
<dbReference type="AlphaFoldDB" id="A0A1M4VHK5"/>
<dbReference type="GO" id="GO:0009249">
    <property type="term" value="P:protein lipoylation"/>
    <property type="evidence" value="ECO:0007669"/>
    <property type="project" value="InterPro"/>
</dbReference>
<evidence type="ECO:0000256" key="3">
    <source>
        <dbReference type="ARBA" id="ARBA00023315"/>
    </source>
</evidence>
<evidence type="ECO:0000256" key="5">
    <source>
        <dbReference type="HAMAP-Rule" id="MF_00013"/>
    </source>
</evidence>
<dbReference type="PROSITE" id="PS51733">
    <property type="entry name" value="BPL_LPL_CATALYTIC"/>
    <property type="match status" value="1"/>
</dbReference>
<dbReference type="HAMAP" id="MF_00013">
    <property type="entry name" value="LipB"/>
    <property type="match status" value="1"/>
</dbReference>
<feature type="binding site" evidence="5 8">
    <location>
        <begin position="75"/>
        <end position="82"/>
    </location>
    <ligand>
        <name>substrate</name>
    </ligand>
</feature>
<name>A0A1M4VHK5_9FIRM</name>
<dbReference type="UniPathway" id="UPA00538">
    <property type="reaction ID" value="UER00592"/>
</dbReference>
<comment type="miscellaneous">
    <text evidence="5">In the reaction, the free carboxyl group of octanoic acid is attached via an amide linkage to the epsilon-amino group of a specific lysine residue of lipoyl domains of lipoate-dependent enzymes.</text>
</comment>
<proteinExistence type="inferred from homology"/>
<dbReference type="CDD" id="cd16444">
    <property type="entry name" value="LipB"/>
    <property type="match status" value="1"/>
</dbReference>
<feature type="binding site" evidence="5 8">
    <location>
        <begin position="157"/>
        <end position="159"/>
    </location>
    <ligand>
        <name>substrate</name>
    </ligand>
</feature>
<keyword evidence="2 5" id="KW-0808">Transferase</keyword>
<feature type="site" description="Lowers pKa of active site Cys" evidence="5 9">
    <location>
        <position position="141"/>
    </location>
</feature>
<evidence type="ECO:0000256" key="1">
    <source>
        <dbReference type="ARBA" id="ARBA00004821"/>
    </source>
</evidence>
<comment type="pathway">
    <text evidence="1 5 6">Protein modification; protein lipoylation via endogenous pathway; protein N(6)-(lipoyl)lysine from octanoyl-[acyl-carrier-protein]: step 1/2.</text>
</comment>